<accession>A0ABP9BUF8</accession>
<organism evidence="1 2">
    <name type="scientific">Streptomyces ziwulingensis</name>
    <dbReference type="NCBI Taxonomy" id="1045501"/>
    <lineage>
        <taxon>Bacteria</taxon>
        <taxon>Bacillati</taxon>
        <taxon>Actinomycetota</taxon>
        <taxon>Actinomycetes</taxon>
        <taxon>Kitasatosporales</taxon>
        <taxon>Streptomycetaceae</taxon>
        <taxon>Streptomyces</taxon>
    </lineage>
</organism>
<dbReference type="Proteomes" id="UP001501265">
    <property type="component" value="Unassembled WGS sequence"/>
</dbReference>
<protein>
    <submittedName>
        <fullName evidence="1">Uncharacterized protein</fullName>
    </submittedName>
</protein>
<dbReference type="EMBL" id="BAABIG010000024">
    <property type="protein sequence ID" value="GAA4799369.1"/>
    <property type="molecule type" value="Genomic_DNA"/>
</dbReference>
<comment type="caution">
    <text evidence="1">The sequence shown here is derived from an EMBL/GenBank/DDBJ whole genome shotgun (WGS) entry which is preliminary data.</text>
</comment>
<sequence>MRPGRYHLVLAAAGRPAMHGWWDDETVARRKLASWIGDWGVSGSSITLTDEKAGERLTEWPEQA</sequence>
<evidence type="ECO:0000313" key="2">
    <source>
        <dbReference type="Proteomes" id="UP001501265"/>
    </source>
</evidence>
<gene>
    <name evidence="1" type="ORF">GCM10023220_29400</name>
</gene>
<reference evidence="2" key="1">
    <citation type="journal article" date="2019" name="Int. J. Syst. Evol. Microbiol.">
        <title>The Global Catalogue of Microorganisms (GCM) 10K type strain sequencing project: providing services to taxonomists for standard genome sequencing and annotation.</title>
        <authorList>
            <consortium name="The Broad Institute Genomics Platform"/>
            <consortium name="The Broad Institute Genome Sequencing Center for Infectious Disease"/>
            <person name="Wu L."/>
            <person name="Ma J."/>
        </authorList>
    </citation>
    <scope>NUCLEOTIDE SEQUENCE [LARGE SCALE GENOMIC DNA]</scope>
    <source>
        <strain evidence="2">JCM 18081</strain>
    </source>
</reference>
<dbReference type="RefSeq" id="WP_345619997.1">
    <property type="nucleotide sequence ID" value="NZ_BAABIG010000024.1"/>
</dbReference>
<proteinExistence type="predicted"/>
<evidence type="ECO:0000313" key="1">
    <source>
        <dbReference type="EMBL" id="GAA4799369.1"/>
    </source>
</evidence>
<name>A0ABP9BUF8_9ACTN</name>
<keyword evidence="2" id="KW-1185">Reference proteome</keyword>